<dbReference type="EMBL" id="JACIIK010000007">
    <property type="protein sequence ID" value="MBB6203396.1"/>
    <property type="molecule type" value="Genomic_DNA"/>
</dbReference>
<accession>A0AAW3UYQ5</accession>
<evidence type="ECO:0000313" key="1">
    <source>
        <dbReference type="EMBL" id="MBB6203396.1"/>
    </source>
</evidence>
<evidence type="ECO:0000313" key="2">
    <source>
        <dbReference type="Proteomes" id="UP000518681"/>
    </source>
</evidence>
<dbReference type="AlphaFoldDB" id="A0AAW3UYQ5"/>
<name>A0AAW3UYQ5_9BURK</name>
<protein>
    <submittedName>
        <fullName evidence="1">Uncharacterized protein</fullName>
    </submittedName>
</protein>
<dbReference type="RefSeq" id="WP_245621027.1">
    <property type="nucleotide sequence ID" value="NZ_CP099647.1"/>
</dbReference>
<sequence>MALYAGESAALVERVSSAAEVIERLLNEANDASSRIASLCAHLMSLVNRSPDDQRARS</sequence>
<comment type="caution">
    <text evidence="1">The sequence shown here is derived from an EMBL/GenBank/DDBJ whole genome shotgun (WGS) entry which is preliminary data.</text>
</comment>
<gene>
    <name evidence="1" type="ORF">GGD69_004274</name>
</gene>
<dbReference type="Proteomes" id="UP000518681">
    <property type="component" value="Unassembled WGS sequence"/>
</dbReference>
<organism evidence="1 2">
    <name type="scientific">Paraburkholderia fungorum</name>
    <dbReference type="NCBI Taxonomy" id="134537"/>
    <lineage>
        <taxon>Bacteria</taxon>
        <taxon>Pseudomonadati</taxon>
        <taxon>Pseudomonadota</taxon>
        <taxon>Betaproteobacteria</taxon>
        <taxon>Burkholderiales</taxon>
        <taxon>Burkholderiaceae</taxon>
        <taxon>Paraburkholderia</taxon>
    </lineage>
</organism>
<proteinExistence type="predicted"/>
<reference evidence="1 2" key="1">
    <citation type="submission" date="2020-08" db="EMBL/GenBank/DDBJ databases">
        <title>Genomic Encyclopedia of Type Strains, Phase IV (KMG-V): Genome sequencing to study the core and pangenomes of soil and plant-associated prokaryotes.</title>
        <authorList>
            <person name="Whitman W."/>
        </authorList>
    </citation>
    <scope>NUCLEOTIDE SEQUENCE [LARGE SCALE GENOMIC DNA]</scope>
    <source>
        <strain evidence="1 2">SEMIA 4013</strain>
    </source>
</reference>